<dbReference type="InterPro" id="IPR026791">
    <property type="entry name" value="DOCK"/>
</dbReference>
<dbReference type="GO" id="GO:0007264">
    <property type="term" value="P:small GTPase-mediated signal transduction"/>
    <property type="evidence" value="ECO:0007669"/>
    <property type="project" value="InterPro"/>
</dbReference>
<dbReference type="AlphaFoldDB" id="A0A0P7W7G4"/>
<dbReference type="GO" id="GO:0005886">
    <property type="term" value="C:plasma membrane"/>
    <property type="evidence" value="ECO:0007669"/>
    <property type="project" value="TreeGrafter"/>
</dbReference>
<sequence length="212" mass="23700">YRCNTESEWYQIHENIIRKVNSRYNLSGSNAGLAVSLQLLHGDIEQIRREYMALFTRGIAITKKLGFSDIIMPGEMRNDLYVTLERGEFEKGGKSVARNVEVTVCVLDADGLVLKGSVWAGSGESGADEYHSIVLYHNNSPRWAEQIKLPLPVDKFRGSHMRFEFRHCSSKCHAFTFLMGCVLGRDGVGMGIGPGQEDGRTLPDGTHELIVH</sequence>
<evidence type="ECO:0000256" key="2">
    <source>
        <dbReference type="ARBA" id="ARBA00022490"/>
    </source>
</evidence>
<feature type="non-terminal residue" evidence="5">
    <location>
        <position position="1"/>
    </location>
</feature>
<name>A0A0P7W7G4_SCLFO</name>
<evidence type="ECO:0000256" key="1">
    <source>
        <dbReference type="ARBA" id="ARBA00004496"/>
    </source>
</evidence>
<dbReference type="Pfam" id="PF16172">
    <property type="entry name" value="DOCK_N"/>
    <property type="match status" value="1"/>
</dbReference>
<evidence type="ECO:0000313" key="5">
    <source>
        <dbReference type="EMBL" id="KPP58631.1"/>
    </source>
</evidence>
<evidence type="ECO:0000313" key="6">
    <source>
        <dbReference type="Proteomes" id="UP000034805"/>
    </source>
</evidence>
<dbReference type="PROSITE" id="PS51650">
    <property type="entry name" value="C2_DOCK"/>
    <property type="match status" value="1"/>
</dbReference>
<dbReference type="EMBL" id="JARO02013581">
    <property type="protein sequence ID" value="KPP58631.1"/>
    <property type="molecule type" value="Genomic_DNA"/>
</dbReference>
<comment type="similarity">
    <text evidence="3">Belongs to the DOCK family.</text>
</comment>
<dbReference type="Pfam" id="PF14429">
    <property type="entry name" value="DOCK-C2"/>
    <property type="match status" value="1"/>
</dbReference>
<gene>
    <name evidence="5" type="ORF">Z043_123529</name>
</gene>
<accession>A0A0P7W7G4</accession>
<dbReference type="GO" id="GO:0005085">
    <property type="term" value="F:guanyl-nucleotide exchange factor activity"/>
    <property type="evidence" value="ECO:0007669"/>
    <property type="project" value="InterPro"/>
</dbReference>
<dbReference type="Proteomes" id="UP000034805">
    <property type="component" value="Unassembled WGS sequence"/>
</dbReference>
<dbReference type="Gene3D" id="2.60.40.150">
    <property type="entry name" value="C2 domain"/>
    <property type="match status" value="1"/>
</dbReference>
<dbReference type="InterPro" id="IPR032376">
    <property type="entry name" value="DOCK_N"/>
</dbReference>
<comment type="subcellular location">
    <subcellularLocation>
        <location evidence="1">Cytoplasm</location>
    </subcellularLocation>
</comment>
<dbReference type="GO" id="GO:0031267">
    <property type="term" value="F:small GTPase binding"/>
    <property type="evidence" value="ECO:0007669"/>
    <property type="project" value="TreeGrafter"/>
</dbReference>
<dbReference type="GO" id="GO:0060326">
    <property type="term" value="P:cell chemotaxis"/>
    <property type="evidence" value="ECO:0007669"/>
    <property type="project" value="TreeGrafter"/>
</dbReference>
<comment type="caution">
    <text evidence="5">The sequence shown here is derived from an EMBL/GenBank/DDBJ whole genome shotgun (WGS) entry which is preliminary data.</text>
</comment>
<dbReference type="PANTHER" id="PTHR45653:SF7">
    <property type="entry name" value="DEDICATOR OF CYTOKINESIS PROTEIN 4"/>
    <property type="match status" value="1"/>
</dbReference>
<keyword evidence="2" id="KW-0963">Cytoplasm</keyword>
<dbReference type="PANTHER" id="PTHR45653">
    <property type="entry name" value="DEDICATOR OF CYTOKINESIS"/>
    <property type="match status" value="1"/>
</dbReference>
<proteinExistence type="inferred from homology"/>
<dbReference type="InterPro" id="IPR027007">
    <property type="entry name" value="C2_DOCK-type_domain"/>
</dbReference>
<evidence type="ECO:0000256" key="3">
    <source>
        <dbReference type="PROSITE-ProRule" id="PRU00983"/>
    </source>
</evidence>
<dbReference type="GO" id="GO:0005737">
    <property type="term" value="C:cytoplasm"/>
    <property type="evidence" value="ECO:0007669"/>
    <property type="project" value="UniProtKB-SubCell"/>
</dbReference>
<reference evidence="5 6" key="1">
    <citation type="submission" date="2015-08" db="EMBL/GenBank/DDBJ databases">
        <title>The genome of the Asian arowana (Scleropages formosus).</title>
        <authorList>
            <person name="Tan M.H."/>
            <person name="Gan H.M."/>
            <person name="Croft L.J."/>
            <person name="Austin C.M."/>
        </authorList>
    </citation>
    <scope>NUCLEOTIDE SEQUENCE [LARGE SCALE GENOMIC DNA]</scope>
    <source>
        <strain evidence="5">Aro1</strain>
    </source>
</reference>
<evidence type="ECO:0000259" key="4">
    <source>
        <dbReference type="PROSITE" id="PS51650"/>
    </source>
</evidence>
<protein>
    <recommendedName>
        <fullName evidence="4">C2 DOCK-type domain-containing protein</fullName>
    </recommendedName>
</protein>
<organism evidence="5 6">
    <name type="scientific">Scleropages formosus</name>
    <name type="common">Asian bonytongue</name>
    <name type="synonym">Osteoglossum formosum</name>
    <dbReference type="NCBI Taxonomy" id="113540"/>
    <lineage>
        <taxon>Eukaryota</taxon>
        <taxon>Metazoa</taxon>
        <taxon>Chordata</taxon>
        <taxon>Craniata</taxon>
        <taxon>Vertebrata</taxon>
        <taxon>Euteleostomi</taxon>
        <taxon>Actinopterygii</taxon>
        <taxon>Neopterygii</taxon>
        <taxon>Teleostei</taxon>
        <taxon>Osteoglossocephala</taxon>
        <taxon>Osteoglossomorpha</taxon>
        <taxon>Osteoglossiformes</taxon>
        <taxon>Osteoglossidae</taxon>
        <taxon>Scleropages</taxon>
    </lineage>
</organism>
<feature type="domain" description="C2 DOCK-type" evidence="4">
    <location>
        <begin position="77"/>
        <end position="212"/>
    </location>
</feature>
<dbReference type="InterPro" id="IPR035892">
    <property type="entry name" value="C2_domain_sf"/>
</dbReference>
<feature type="non-terminal residue" evidence="5">
    <location>
        <position position="212"/>
    </location>
</feature>